<proteinExistence type="predicted"/>
<dbReference type="AlphaFoldDB" id="A0A5Q2Q715"/>
<keyword evidence="1" id="KW-0812">Transmembrane</keyword>
<organism evidence="2 3">
    <name type="scientific">Litorivicinus lipolyticus</name>
    <dbReference type="NCBI Taxonomy" id="418701"/>
    <lineage>
        <taxon>Bacteria</taxon>
        <taxon>Pseudomonadati</taxon>
        <taxon>Pseudomonadota</taxon>
        <taxon>Gammaproteobacteria</taxon>
        <taxon>Oceanospirillales</taxon>
        <taxon>Litorivicinaceae</taxon>
        <taxon>Litorivicinus</taxon>
    </lineage>
</organism>
<dbReference type="Proteomes" id="UP000388235">
    <property type="component" value="Chromosome"/>
</dbReference>
<name>A0A5Q2Q715_9GAMM</name>
<dbReference type="InterPro" id="IPR021249">
    <property type="entry name" value="DUF2788"/>
</dbReference>
<feature type="transmembrane region" description="Helical" evidence="1">
    <location>
        <begin position="39"/>
        <end position="64"/>
    </location>
</feature>
<sequence>MDFAQIEELVTYVGIAGLVALMCWIVYDVGTRAGVGRFGLWTMMVVLMAAPAVFVIKSIVVLIIGA</sequence>
<feature type="transmembrane region" description="Helical" evidence="1">
    <location>
        <begin position="9"/>
        <end position="27"/>
    </location>
</feature>
<keyword evidence="3" id="KW-1185">Reference proteome</keyword>
<evidence type="ECO:0000313" key="3">
    <source>
        <dbReference type="Proteomes" id="UP000388235"/>
    </source>
</evidence>
<keyword evidence="1" id="KW-0472">Membrane</keyword>
<dbReference type="OrthoDB" id="5625617at2"/>
<dbReference type="KEGG" id="llp:GH975_03425"/>
<protein>
    <submittedName>
        <fullName evidence="2">DUF2788 domain-containing protein</fullName>
    </submittedName>
</protein>
<reference evidence="2 3" key="1">
    <citation type="submission" date="2019-11" db="EMBL/GenBank/DDBJ databases">
        <authorList>
            <person name="Khan S.A."/>
            <person name="Jeon C.O."/>
            <person name="Chun B.H."/>
        </authorList>
    </citation>
    <scope>NUCLEOTIDE SEQUENCE [LARGE SCALE GENOMIC DNA]</scope>
    <source>
        <strain evidence="2 3">IMCC 1097</strain>
    </source>
</reference>
<evidence type="ECO:0000256" key="1">
    <source>
        <dbReference type="SAM" id="Phobius"/>
    </source>
</evidence>
<dbReference type="EMBL" id="CP045871">
    <property type="protein sequence ID" value="QGG79668.1"/>
    <property type="molecule type" value="Genomic_DNA"/>
</dbReference>
<evidence type="ECO:0000313" key="2">
    <source>
        <dbReference type="EMBL" id="QGG79668.1"/>
    </source>
</evidence>
<accession>A0A5Q2Q715</accession>
<gene>
    <name evidence="2" type="ORF">GH975_03425</name>
</gene>
<keyword evidence="1" id="KW-1133">Transmembrane helix</keyword>
<dbReference type="RefSeq" id="WP_153713172.1">
    <property type="nucleotide sequence ID" value="NZ_CP045871.1"/>
</dbReference>
<dbReference type="Pfam" id="PF10981">
    <property type="entry name" value="DUF2788"/>
    <property type="match status" value="1"/>
</dbReference>